<name>A0A7M1RYK3_9CAUD</name>
<evidence type="ECO:0000259" key="1">
    <source>
        <dbReference type="Pfam" id="PF12684"/>
    </source>
</evidence>
<dbReference type="InterPro" id="IPR011604">
    <property type="entry name" value="PDDEXK-like_dom_sf"/>
</dbReference>
<keyword evidence="2" id="KW-0269">Exonuclease</keyword>
<keyword evidence="2" id="KW-0378">Hydrolase</keyword>
<dbReference type="Gene3D" id="3.90.320.10">
    <property type="match status" value="1"/>
</dbReference>
<dbReference type="Pfam" id="PF12684">
    <property type="entry name" value="DUF3799"/>
    <property type="match status" value="1"/>
</dbReference>
<evidence type="ECO:0000313" key="2">
    <source>
        <dbReference type="EMBL" id="QOR59002.1"/>
    </source>
</evidence>
<organism evidence="2 3">
    <name type="scientific">uncultured phage cr108_1</name>
    <dbReference type="NCBI Taxonomy" id="2772069"/>
    <lineage>
        <taxon>Viruses</taxon>
        <taxon>Duplodnaviria</taxon>
        <taxon>Heunggongvirae</taxon>
        <taxon>Uroviricota</taxon>
        <taxon>Caudoviricetes</taxon>
        <taxon>Crassvirales</taxon>
        <taxon>Steigviridae</taxon>
        <taxon>Asinivirinae</taxon>
        <taxon>Pipoluvirus</taxon>
        <taxon>Pipoluvirus rarus</taxon>
    </lineage>
</organism>
<reference evidence="2 3" key="1">
    <citation type="submission" date="2020-07" db="EMBL/GenBank/DDBJ databases">
        <title>Taxonomic proposal: Crassvirales, a new order of highly abundant and diverse bacterial viruses.</title>
        <authorList>
            <person name="Shkoporov A.N."/>
            <person name="Stockdale S.R."/>
            <person name="Guerin E."/>
            <person name="Ross R.P."/>
            <person name="Hill C."/>
        </authorList>
    </citation>
    <scope>NUCLEOTIDE SEQUENCE [LARGE SCALE GENOMIC DNA]</scope>
</reference>
<keyword evidence="3" id="KW-1185">Reference proteome</keyword>
<dbReference type="EMBL" id="MT774385">
    <property type="protein sequence ID" value="QOR59002.1"/>
    <property type="molecule type" value="Genomic_DNA"/>
</dbReference>
<dbReference type="InterPro" id="IPR024432">
    <property type="entry name" value="Put_RecE_PDDEXK-like_dom"/>
</dbReference>
<dbReference type="KEGG" id="vg:65129494"/>
<keyword evidence="2" id="KW-0540">Nuclease</keyword>
<protein>
    <submittedName>
        <fullName evidence="2">PD-(D/E)XK superfamily exonuclease</fullName>
    </submittedName>
</protein>
<feature type="domain" description="Putative exodeoxyribonuclease 8 PDDEXK-like" evidence="1">
    <location>
        <begin position="52"/>
        <end position="259"/>
    </location>
</feature>
<dbReference type="GeneID" id="65129494"/>
<accession>A0A7M1RYK3</accession>
<dbReference type="GO" id="GO:0004527">
    <property type="term" value="F:exonuclease activity"/>
    <property type="evidence" value="ECO:0007669"/>
    <property type="project" value="UniProtKB-KW"/>
</dbReference>
<evidence type="ECO:0000313" key="3">
    <source>
        <dbReference type="Proteomes" id="UP000594030"/>
    </source>
</evidence>
<sequence>MNSTSLMMKSIKELSLNISEPEYRKLGGFSYSQLAKFLRSGDPKTLVTPSHDESDALRFGSLVDCLMTEPELLKERFCITSIKTPPATIISMILYIFKKMPDAKSFTFIPDELKLEALDLFNYGASWNNSTRLDRLNKQAFYYTLLQKSEGKIVMSEEDLALANLCVKTLKTHPFTEKYMGDEDPFETKVERVNQLKFSSTYHGQLIRCMFDRIIVDHDAKTIQPIDLKTSGKKEEKFELSALEWDYYIQASMYSQILLDVLSKDEYFKDFTILPFKFVVINRFERTPMVWSYPLRRLNMNVIDDQQALLQKNGYKSWRELIKEATWHIENNKFDYSYEAYMANGERTIDFSKYLR</sequence>
<proteinExistence type="predicted"/>
<dbReference type="RefSeq" id="YP_010111160.1">
    <property type="nucleotide sequence ID" value="NC_055878.1"/>
</dbReference>
<dbReference type="Proteomes" id="UP000594030">
    <property type="component" value="Segment"/>
</dbReference>